<feature type="domain" description="DJ-1/PfpI" evidence="2">
    <location>
        <begin position="2"/>
        <end position="164"/>
    </location>
</feature>
<organism evidence="3 4">
    <name type="scientific">Clostridium kluyveri</name>
    <dbReference type="NCBI Taxonomy" id="1534"/>
    <lineage>
        <taxon>Bacteria</taxon>
        <taxon>Bacillati</taxon>
        <taxon>Bacillota</taxon>
        <taxon>Clostridia</taxon>
        <taxon>Eubacteriales</taxon>
        <taxon>Clostridiaceae</taxon>
        <taxon>Clostridium</taxon>
    </lineage>
</organism>
<dbReference type="PANTHER" id="PTHR48094">
    <property type="entry name" value="PROTEIN/NUCLEIC ACID DEGLYCASE DJ-1-RELATED"/>
    <property type="match status" value="1"/>
</dbReference>
<dbReference type="AlphaFoldDB" id="A0A1L5F8I7"/>
<dbReference type="InterPro" id="IPR050325">
    <property type="entry name" value="Prot/Nucl_acid_deglycase"/>
</dbReference>
<keyword evidence="1" id="KW-0677">Repeat</keyword>
<evidence type="ECO:0000256" key="1">
    <source>
        <dbReference type="ARBA" id="ARBA00022737"/>
    </source>
</evidence>
<protein>
    <submittedName>
        <fullName evidence="3">DJ-1 family protein</fullName>
    </submittedName>
</protein>
<dbReference type="InterPro" id="IPR006287">
    <property type="entry name" value="DJ-1"/>
</dbReference>
<dbReference type="PANTHER" id="PTHR48094:SF12">
    <property type="entry name" value="PARKINSON DISEASE PROTEIN 7 HOMOLOG"/>
    <property type="match status" value="1"/>
</dbReference>
<evidence type="ECO:0000313" key="4">
    <source>
        <dbReference type="Proteomes" id="UP000184604"/>
    </source>
</evidence>
<dbReference type="OrthoDB" id="9800516at2"/>
<proteinExistence type="predicted"/>
<reference evidence="3 4" key="1">
    <citation type="submission" date="2016-12" db="EMBL/GenBank/DDBJ databases">
        <title>Complete genome sequence of Clostridium kluyveri JZZ isolated from the pit mud of a Chinese flavor liquor-making factory.</title>
        <authorList>
            <person name="Wang Y."/>
        </authorList>
    </citation>
    <scope>NUCLEOTIDE SEQUENCE [LARGE SCALE GENOMIC DNA]</scope>
    <source>
        <strain evidence="3 4">JZZ</strain>
    </source>
</reference>
<dbReference type="InterPro" id="IPR029062">
    <property type="entry name" value="Class_I_gatase-like"/>
</dbReference>
<dbReference type="EMBL" id="CP018335">
    <property type="protein sequence ID" value="APM39325.1"/>
    <property type="molecule type" value="Genomic_DNA"/>
</dbReference>
<name>A0A1L5F8I7_CLOKL</name>
<dbReference type="NCBIfam" id="TIGR01383">
    <property type="entry name" value="not_thiJ"/>
    <property type="match status" value="1"/>
</dbReference>
<evidence type="ECO:0000259" key="2">
    <source>
        <dbReference type="Pfam" id="PF01965"/>
    </source>
</evidence>
<dbReference type="SUPFAM" id="SSF52317">
    <property type="entry name" value="Class I glutamine amidotransferase-like"/>
    <property type="match status" value="1"/>
</dbReference>
<dbReference type="Proteomes" id="UP000184604">
    <property type="component" value="Chromosome"/>
</dbReference>
<sequence length="186" mass="20529">MKKAIILLAEGFEEIEALTCVDVLRRGEIDCRICSISSKEDVKGAHGVVVKAETLIQNINEDEYEAIILPGGMPGAVNLRDNEKVIEMVKKFDRENKIIAAICAAPIVLKKAGIIYNRKVTSYPGFEDELQAYNYSEEIVVQEGNLITSRGPATAPYFALKILENLSGTESVENLRKDMLLNLVGN</sequence>
<dbReference type="Pfam" id="PF01965">
    <property type="entry name" value="DJ-1_PfpI"/>
    <property type="match status" value="1"/>
</dbReference>
<dbReference type="Gene3D" id="3.40.50.880">
    <property type="match status" value="1"/>
</dbReference>
<dbReference type="GO" id="GO:0005737">
    <property type="term" value="C:cytoplasm"/>
    <property type="evidence" value="ECO:0007669"/>
    <property type="project" value="UniProtKB-ARBA"/>
</dbReference>
<dbReference type="CDD" id="cd03135">
    <property type="entry name" value="GATase1_DJ-1"/>
    <property type="match status" value="1"/>
</dbReference>
<evidence type="ECO:0000313" key="3">
    <source>
        <dbReference type="EMBL" id="APM39325.1"/>
    </source>
</evidence>
<gene>
    <name evidence="3" type="ORF">BS101_11505</name>
</gene>
<dbReference type="InterPro" id="IPR002818">
    <property type="entry name" value="DJ-1/PfpI"/>
</dbReference>
<dbReference type="FunFam" id="3.40.50.880:FF:000015">
    <property type="entry name" value="Protein DJ-1 homolog C"/>
    <property type="match status" value="1"/>
</dbReference>
<dbReference type="RefSeq" id="WP_073538951.1">
    <property type="nucleotide sequence ID" value="NZ_CP018335.1"/>
</dbReference>
<accession>A0A1L5F8I7</accession>